<proteinExistence type="predicted"/>
<accession>F7Y4V1</accession>
<organism evidence="1 2">
    <name type="scientific">Mesorhizobium opportunistum (strain LMG 24607 / HAMBI 3007 / WSM2075)</name>
    <dbReference type="NCBI Taxonomy" id="536019"/>
    <lineage>
        <taxon>Bacteria</taxon>
        <taxon>Pseudomonadati</taxon>
        <taxon>Pseudomonadota</taxon>
        <taxon>Alphaproteobacteria</taxon>
        <taxon>Hyphomicrobiales</taxon>
        <taxon>Phyllobacteriaceae</taxon>
        <taxon>Mesorhizobium</taxon>
    </lineage>
</organism>
<dbReference type="Proteomes" id="UP000001623">
    <property type="component" value="Chromosome"/>
</dbReference>
<reference evidence="1 2" key="1">
    <citation type="submission" date="2010-10" db="EMBL/GenBank/DDBJ databases">
        <title>Complete sequence of Mesorhizobium opportunistum WSM2075.</title>
        <authorList>
            <consortium name="US DOE Joint Genome Institute"/>
            <person name="Lucas S."/>
            <person name="Copeland A."/>
            <person name="Lapidus A."/>
            <person name="Cheng J.-F."/>
            <person name="Bruce D."/>
            <person name="Goodwin L."/>
            <person name="Pitluck S."/>
            <person name="Chertkov O."/>
            <person name="Misra M."/>
            <person name="Detter J.C."/>
            <person name="Han C."/>
            <person name="Tapia R."/>
            <person name="Land M."/>
            <person name="Hauser L."/>
            <person name="Kyrpides N."/>
            <person name="Ovchinnikova G."/>
            <person name="Mavrommatis K.M."/>
            <person name="Tiwari R.P."/>
            <person name="Howieson J.G."/>
            <person name="O'Hara G.W."/>
            <person name="Nandasena K.G."/>
            <person name="Woyke T."/>
        </authorList>
    </citation>
    <scope>NUCLEOTIDE SEQUENCE [LARGE SCALE GENOMIC DNA]</scope>
    <source>
        <strain evidence="2">LMG 24607 / HAMBI 3007 / WSM2075</strain>
    </source>
</reference>
<protein>
    <submittedName>
        <fullName evidence="1">Uncharacterized protein</fullName>
    </submittedName>
</protein>
<name>F7Y4V1_MESOW</name>
<dbReference type="HOGENOM" id="CLU_183707_0_0_5"/>
<evidence type="ECO:0000313" key="2">
    <source>
        <dbReference type="Proteomes" id="UP000001623"/>
    </source>
</evidence>
<dbReference type="EMBL" id="CP002279">
    <property type="protein sequence ID" value="AEH89579.1"/>
    <property type="molecule type" value="Genomic_DNA"/>
</dbReference>
<gene>
    <name evidence="1" type="ordered locus">Mesop_5161</name>
</gene>
<dbReference type="KEGG" id="mop:Mesop_5161"/>
<dbReference type="AlphaFoldDB" id="F7Y4V1"/>
<sequence length="98" mass="10243">MDPATAAVMVLLSCSPGHASVCKPVNWAPETRYASLEKCRASLADRLGATPSGELVGRCRLVDQTVTGSLPAGYTTVVVTRGIGSNAVSTSYIVQHHE</sequence>
<evidence type="ECO:0000313" key="1">
    <source>
        <dbReference type="EMBL" id="AEH89579.1"/>
    </source>
</evidence>